<dbReference type="AlphaFoldDB" id="A0A6C0BBL1"/>
<feature type="compositionally biased region" description="Acidic residues" evidence="1">
    <location>
        <begin position="58"/>
        <end position="67"/>
    </location>
</feature>
<accession>A0A6C0BBL1</accession>
<proteinExistence type="predicted"/>
<feature type="region of interest" description="Disordered" evidence="1">
    <location>
        <begin position="43"/>
        <end position="71"/>
    </location>
</feature>
<feature type="compositionally biased region" description="Basic and acidic residues" evidence="1">
    <location>
        <begin position="43"/>
        <end position="57"/>
    </location>
</feature>
<sequence length="274" mass="32788">MDIETRISEIYRVFQKDKYNICKYKQVSSKDYTSFLIFEKAREEHQDQEEDQKKAEDQDQDQEEEEEKQEKKQNCSSSLLWLVFFHDKPELMRVEYFNAGKHITELELFNKMEELAISLKIIREIKVCDDSRLLVVDSNGIQQSLRLDVLTVLCDGTGIWNQRGYTFSLLKQQIMDTYNASVLKMVLHDFITQLYYHINKDPIRKKGLQTQDLEDLSLKEFWNRPVKDFFCNIREKLKNNQELSIDFVLRLLNDIAEQNFIMVSGEFEYLKKKF</sequence>
<reference evidence="2" key="1">
    <citation type="journal article" date="2020" name="Nature">
        <title>Giant virus diversity and host interactions through global metagenomics.</title>
        <authorList>
            <person name="Schulz F."/>
            <person name="Roux S."/>
            <person name="Paez-Espino D."/>
            <person name="Jungbluth S."/>
            <person name="Walsh D.A."/>
            <person name="Denef V.J."/>
            <person name="McMahon K.D."/>
            <person name="Konstantinidis K.T."/>
            <person name="Eloe-Fadrosh E.A."/>
            <person name="Kyrpides N.C."/>
            <person name="Woyke T."/>
        </authorList>
    </citation>
    <scope>NUCLEOTIDE SEQUENCE</scope>
    <source>
        <strain evidence="2">GVMAG-M-3300010158-59</strain>
    </source>
</reference>
<organism evidence="2">
    <name type="scientific">viral metagenome</name>
    <dbReference type="NCBI Taxonomy" id="1070528"/>
    <lineage>
        <taxon>unclassified sequences</taxon>
        <taxon>metagenomes</taxon>
        <taxon>organismal metagenomes</taxon>
    </lineage>
</organism>
<evidence type="ECO:0000313" key="2">
    <source>
        <dbReference type="EMBL" id="QHS89111.1"/>
    </source>
</evidence>
<dbReference type="EMBL" id="MN739105">
    <property type="protein sequence ID" value="QHS89111.1"/>
    <property type="molecule type" value="Genomic_DNA"/>
</dbReference>
<protein>
    <submittedName>
        <fullName evidence="2">Uncharacterized protein</fullName>
    </submittedName>
</protein>
<name>A0A6C0BBL1_9ZZZZ</name>
<evidence type="ECO:0000256" key="1">
    <source>
        <dbReference type="SAM" id="MobiDB-lite"/>
    </source>
</evidence>